<gene>
    <name evidence="2" type="ORF">B5V02_32460</name>
</gene>
<reference evidence="3" key="1">
    <citation type="submission" date="2017-03" db="EMBL/GenBank/DDBJ databases">
        <authorList>
            <person name="Safronova V.I."/>
            <person name="Sazanova A.L."/>
            <person name="Chirak E.R."/>
        </authorList>
    </citation>
    <scope>NUCLEOTIDE SEQUENCE [LARGE SCALE GENOMIC DNA]</scope>
    <source>
        <strain evidence="3">Ach-343</strain>
    </source>
</reference>
<dbReference type="AlphaFoldDB" id="A0A2W7BUC1"/>
<comment type="caution">
    <text evidence="2">The sequence shown here is derived from an EMBL/GenBank/DDBJ whole genome shotgun (WGS) entry which is preliminary data.</text>
</comment>
<proteinExistence type="predicted"/>
<evidence type="ECO:0000313" key="2">
    <source>
        <dbReference type="EMBL" id="PZV34470.1"/>
    </source>
</evidence>
<evidence type="ECO:0000313" key="3">
    <source>
        <dbReference type="Proteomes" id="UP000248616"/>
    </source>
</evidence>
<keyword evidence="3" id="KW-1185">Reference proteome</keyword>
<protein>
    <submittedName>
        <fullName evidence="2">Uncharacterized protein</fullName>
    </submittedName>
</protein>
<dbReference type="Proteomes" id="UP000248616">
    <property type="component" value="Unassembled WGS sequence"/>
</dbReference>
<accession>A0A2W7BUC1</accession>
<organism evidence="2 3">
    <name type="scientific">Mesorhizobium kowhaii</name>
    <dbReference type="NCBI Taxonomy" id="1300272"/>
    <lineage>
        <taxon>Bacteria</taxon>
        <taxon>Pseudomonadati</taxon>
        <taxon>Pseudomonadota</taxon>
        <taxon>Alphaproteobacteria</taxon>
        <taxon>Hyphomicrobiales</taxon>
        <taxon>Phyllobacteriaceae</taxon>
        <taxon>Mesorhizobium</taxon>
    </lineage>
</organism>
<feature type="region of interest" description="Disordered" evidence="1">
    <location>
        <begin position="82"/>
        <end position="118"/>
    </location>
</feature>
<evidence type="ECO:0000256" key="1">
    <source>
        <dbReference type="SAM" id="MobiDB-lite"/>
    </source>
</evidence>
<sequence>MRIEPLLDRIVADGTLPDFGRGAVRISMLKEYAQLQPHLKDVDAKMIHPAKEQTAPGEIPCVGLPIDASLLVMKSPASETFDRTETLPSGLAQPDAEGSFGLPAGSGSADHACPRGSPAQRAGWRAHLEIAALTVFRGKRRHAWSRP</sequence>
<dbReference type="EMBL" id="MZXV01000072">
    <property type="protein sequence ID" value="PZV34470.1"/>
    <property type="molecule type" value="Genomic_DNA"/>
</dbReference>
<name>A0A2W7BUC1_9HYPH</name>